<feature type="compositionally biased region" description="Low complexity" evidence="1">
    <location>
        <begin position="517"/>
        <end position="529"/>
    </location>
</feature>
<feature type="compositionally biased region" description="Polar residues" evidence="1">
    <location>
        <begin position="955"/>
        <end position="966"/>
    </location>
</feature>
<comment type="caution">
    <text evidence="2">The sequence shown here is derived from an EMBL/GenBank/DDBJ whole genome shotgun (WGS) entry which is preliminary data.</text>
</comment>
<feature type="region of interest" description="Disordered" evidence="1">
    <location>
        <begin position="1058"/>
        <end position="1144"/>
    </location>
</feature>
<feature type="compositionally biased region" description="Polar residues" evidence="1">
    <location>
        <begin position="537"/>
        <end position="558"/>
    </location>
</feature>
<feature type="compositionally biased region" description="Low complexity" evidence="1">
    <location>
        <begin position="1312"/>
        <end position="1321"/>
    </location>
</feature>
<feature type="region of interest" description="Disordered" evidence="1">
    <location>
        <begin position="708"/>
        <end position="783"/>
    </location>
</feature>
<evidence type="ECO:0000313" key="3">
    <source>
        <dbReference type="Proteomes" id="UP001163846"/>
    </source>
</evidence>
<feature type="compositionally biased region" description="Low complexity" evidence="1">
    <location>
        <begin position="1430"/>
        <end position="1449"/>
    </location>
</feature>
<accession>A0AA38NZM0</accession>
<reference evidence="2" key="1">
    <citation type="submission" date="2022-08" db="EMBL/GenBank/DDBJ databases">
        <authorList>
            <consortium name="DOE Joint Genome Institute"/>
            <person name="Min B."/>
            <person name="Riley R."/>
            <person name="Sierra-Patev S."/>
            <person name="Naranjo-Ortiz M."/>
            <person name="Looney B."/>
            <person name="Konkel Z."/>
            <person name="Slot J.C."/>
            <person name="Sakamoto Y."/>
            <person name="Steenwyk J.L."/>
            <person name="Rokas A."/>
            <person name="Carro J."/>
            <person name="Camarero S."/>
            <person name="Ferreira P."/>
            <person name="Molpeceres G."/>
            <person name="Ruiz-Duenas F.J."/>
            <person name="Serrano A."/>
            <person name="Henrissat B."/>
            <person name="Drula E."/>
            <person name="Hughes K.W."/>
            <person name="Mata J.L."/>
            <person name="Ishikawa N.K."/>
            <person name="Vargas-Isla R."/>
            <person name="Ushijima S."/>
            <person name="Smith C.A."/>
            <person name="Ahrendt S."/>
            <person name="Andreopoulos W."/>
            <person name="He G."/>
            <person name="Labutti K."/>
            <person name="Lipzen A."/>
            <person name="Ng V."/>
            <person name="Sandor L."/>
            <person name="Barry K."/>
            <person name="Martinez A.T."/>
            <person name="Xiao Y."/>
            <person name="Gibbons J.G."/>
            <person name="Terashima K."/>
            <person name="Hibbett D.S."/>
            <person name="Grigoriev I.V."/>
        </authorList>
    </citation>
    <scope>NUCLEOTIDE SEQUENCE</scope>
    <source>
        <strain evidence="2">TFB9207</strain>
    </source>
</reference>
<feature type="compositionally biased region" description="Basic and acidic residues" evidence="1">
    <location>
        <begin position="1471"/>
        <end position="1500"/>
    </location>
</feature>
<feature type="region of interest" description="Disordered" evidence="1">
    <location>
        <begin position="901"/>
        <end position="966"/>
    </location>
</feature>
<dbReference type="CDD" id="cd00821">
    <property type="entry name" value="PH"/>
    <property type="match status" value="1"/>
</dbReference>
<sequence length="1585" mass="173002">MDAGETHCFQGIADPKQEVQLLTIACRFDSSWTINEVKLWVLAKCAANSPSRSGPASVSNLPPIHPPTRPKKKTPKRPASPIVFAEFSPASGGPSHSPTHNPDGQAKADKAKRKQRRSRGRPISPITFAPIGVDPQDDSEDGSATGKEEGEVIGMGYEEDDEWDSQEDAPDIDELELDPNPRMGRRANRNQYLGFYDRRSVDRPTFLPAPAASRTLPSKTLVNPASFPKGCYTTYHPGLVTVIRFSTGQILERHYTISDYEIKPYELLEIHRLGVVTKLPREITSEYIEPYWEGWVKALRVVFRAPRPANEPRSQAREPGRSRETSTKEPNAAYTETARKTMEVLAGGRVAAFAPADVALGIRRPSSSRVKKSKRVSGTDLDIHTSLLKSTKLAPGTYYDTNQGGSALPSGSNTTQNTAHHGNRSKAKGGKLEWRERWLFIKNGVLHLKKDNSELSSTTTQVLPLDSLTEIGNADQLGTACPSPPSQWIPSQSTTNSANSNHPPMPNPTSQSSVIPSKRSSLLRSGSLSHPRDDSNHSSLRGSNLGTNRPMTSPTSASRPKIMLQINPLPPPAPSKLTPVTEPSPTMNTTPKDKGKNKVRVTSEVEIMSGPASENPSEVHSEEEGAVSDNESDTADLAEDRRKQKIPSAISTISDRRHPHISIESDADTAGSGGTLSSPIFAHSEDDSSFDGFTRSYKYGYDYGGGTPEWLRKDGGAREKDSAASSKRGETGYEDDEEANTNYVVVDDASGVAENPGPRRGSKASRSMPSKRSGHHGEKPDPDVEWIVLDLGDDFGMRIIMYHWSRPKCFGLLAFKSFLRVIHRHAPHVIDSSFLSNLPPFQIPRPPTDSVPAAPAPTPTFTTSFPIPGQPKSPPLFGQWAWNASTEQQRRPVIEEISPISTAAQTNPNQNPTPTDTSSNLSSSNVAANSEPQTPVSPGDVPRDSRQFRLPPSPSVTQSPSITTFPLQSPSVSAALRQFETKRQNILSSQQKTLSGTFGLPYPEWRFEVVTKAQRAGLGELTKAMDQFLWGDNPGLTLLTKELGLSIAPMELIRSPSIQTSVGDRRSVQDEGDSTEDAASVRKQRKRKDRKLTLEQENIAIGLNYPKAENPSSPTLVGSSHTVPSSSNIRIPGSHIEEPRSTQSVYVDVDSSQSGEESSDAEWLGWWADLHRQAKLQREEDERMDRLEKDSIASSSDTNHFWDFQQQDDHRRYQEEQRAYEPSGVVTSSAPSPAVVIVNHQVLSTLNPSDTASHRTLRAIGSDATISVVPSQSGDLTAAGPSTILTSPSSNESLNKFQERRLSFGLSPSDPPSSATSPSLSQAGHSVEPDYQPSSSRPHKHRRQISGMVRDGPNLSHYASTGLIGATTELLRELELENSGLTSARRPSMPVIGSVSSTIRAHGPSSVIKDAEVSRGLSEPPMRVDVPRRSSTTGSISSVSANRSSSMLSKAPGLLRKKGSENVKASSIRAGEQERERSIKHERLGKQKEKLWKGKGKEQDTDLTVQELSGQDKYRRAPSTSQSSKHSRMLTSTSVAQGETRHSTKSGQHSRAGEDGKRVKKEKKTGLAEKFLQGLESKLDFVDAK</sequence>
<dbReference type="Proteomes" id="UP001163846">
    <property type="component" value="Unassembled WGS sequence"/>
</dbReference>
<name>A0AA38NZM0_9AGAR</name>
<feature type="compositionally biased region" description="Basic and acidic residues" evidence="1">
    <location>
        <begin position="314"/>
        <end position="327"/>
    </location>
</feature>
<feature type="compositionally biased region" description="Acidic residues" evidence="1">
    <location>
        <begin position="157"/>
        <end position="177"/>
    </location>
</feature>
<feature type="compositionally biased region" description="Polar residues" evidence="1">
    <location>
        <begin position="1518"/>
        <end position="1537"/>
    </location>
</feature>
<feature type="region of interest" description="Disordered" evidence="1">
    <location>
        <begin position="1303"/>
        <end position="1356"/>
    </location>
</feature>
<feature type="compositionally biased region" description="Low complexity" evidence="1">
    <location>
        <begin position="902"/>
        <end position="930"/>
    </location>
</feature>
<feature type="region of interest" description="Disordered" evidence="1">
    <location>
        <begin position="1416"/>
        <end position="1563"/>
    </location>
</feature>
<feature type="compositionally biased region" description="Polar residues" evidence="1">
    <location>
        <begin position="494"/>
        <end position="515"/>
    </location>
</feature>
<keyword evidence="3" id="KW-1185">Reference proteome</keyword>
<feature type="compositionally biased region" description="Polar residues" evidence="1">
    <location>
        <begin position="581"/>
        <end position="590"/>
    </location>
</feature>
<feature type="region of interest" description="Disordered" evidence="1">
    <location>
        <begin position="49"/>
        <end position="186"/>
    </location>
</feature>
<feature type="compositionally biased region" description="Polar residues" evidence="1">
    <location>
        <begin position="49"/>
        <end position="60"/>
    </location>
</feature>
<organism evidence="2 3">
    <name type="scientific">Lentinula raphanica</name>
    <dbReference type="NCBI Taxonomy" id="153919"/>
    <lineage>
        <taxon>Eukaryota</taxon>
        <taxon>Fungi</taxon>
        <taxon>Dikarya</taxon>
        <taxon>Basidiomycota</taxon>
        <taxon>Agaricomycotina</taxon>
        <taxon>Agaricomycetes</taxon>
        <taxon>Agaricomycetidae</taxon>
        <taxon>Agaricales</taxon>
        <taxon>Marasmiineae</taxon>
        <taxon>Omphalotaceae</taxon>
        <taxon>Lentinula</taxon>
    </lineage>
</organism>
<feature type="region of interest" description="Disordered" evidence="1">
    <location>
        <begin position="309"/>
        <end position="335"/>
    </location>
</feature>
<feature type="region of interest" description="Disordered" evidence="1">
    <location>
        <begin position="474"/>
        <end position="689"/>
    </location>
</feature>
<feature type="compositionally biased region" description="Acidic residues" evidence="1">
    <location>
        <begin position="624"/>
        <end position="637"/>
    </location>
</feature>
<feature type="compositionally biased region" description="Basic residues" evidence="1">
    <location>
        <begin position="110"/>
        <end position="120"/>
    </location>
</feature>
<dbReference type="EMBL" id="MU806677">
    <property type="protein sequence ID" value="KAJ3833531.1"/>
    <property type="molecule type" value="Genomic_DNA"/>
</dbReference>
<feature type="compositionally biased region" description="Polar residues" evidence="1">
    <location>
        <begin position="1110"/>
        <end position="1129"/>
    </location>
</feature>
<feature type="region of interest" description="Disordered" evidence="1">
    <location>
        <begin position="400"/>
        <end position="430"/>
    </location>
</feature>
<feature type="region of interest" description="Disordered" evidence="1">
    <location>
        <begin position="850"/>
        <end position="869"/>
    </location>
</feature>
<evidence type="ECO:0008006" key="4">
    <source>
        <dbReference type="Google" id="ProtNLM"/>
    </source>
</evidence>
<feature type="compositionally biased region" description="Basic and acidic residues" evidence="1">
    <location>
        <begin position="710"/>
        <end position="731"/>
    </location>
</feature>
<feature type="compositionally biased region" description="Polar residues" evidence="1">
    <location>
        <begin position="400"/>
        <end position="420"/>
    </location>
</feature>
<protein>
    <recommendedName>
        <fullName evidence="4">PH domain-containing protein</fullName>
    </recommendedName>
</protein>
<proteinExistence type="predicted"/>
<evidence type="ECO:0000313" key="2">
    <source>
        <dbReference type="EMBL" id="KAJ3833531.1"/>
    </source>
</evidence>
<evidence type="ECO:0000256" key="1">
    <source>
        <dbReference type="SAM" id="MobiDB-lite"/>
    </source>
</evidence>
<gene>
    <name evidence="2" type="ORF">F5878DRAFT_713194</name>
</gene>